<protein>
    <submittedName>
        <fullName evidence="8">DEAD box RNA helicase1</fullName>
    </submittedName>
</protein>
<dbReference type="PROSITE" id="PS51195">
    <property type="entry name" value="Q_MOTIF"/>
    <property type="match status" value="1"/>
</dbReference>
<evidence type="ECO:0000259" key="7">
    <source>
        <dbReference type="PROSITE" id="PS51195"/>
    </source>
</evidence>
<evidence type="ECO:0000256" key="4">
    <source>
        <dbReference type="ARBA" id="ARBA00022840"/>
    </source>
</evidence>
<dbReference type="PANTHER" id="PTHR47958">
    <property type="entry name" value="ATP-DEPENDENT RNA HELICASE DBP3"/>
    <property type="match status" value="1"/>
</dbReference>
<dbReference type="GO" id="GO:0016787">
    <property type="term" value="F:hydrolase activity"/>
    <property type="evidence" value="ECO:0007669"/>
    <property type="project" value="UniProtKB-KW"/>
</dbReference>
<proteinExistence type="predicted"/>
<dbReference type="AlphaFoldDB" id="A0A1D6N3L5"/>
<reference evidence="8" key="1">
    <citation type="submission" date="2015-12" db="EMBL/GenBank/DDBJ databases">
        <title>Update maize B73 reference genome by single molecule sequencing technologies.</title>
        <authorList>
            <consortium name="Maize Genome Sequencing Project"/>
            <person name="Ware D."/>
        </authorList>
    </citation>
    <scope>NUCLEOTIDE SEQUENCE [LARGE SCALE GENOMIC DNA]</scope>
    <source>
        <tissue evidence="8">Seedling</tissue>
    </source>
</reference>
<dbReference type="InterPro" id="IPR014014">
    <property type="entry name" value="RNA_helicase_DEAD_Q_motif"/>
</dbReference>
<dbReference type="InterPro" id="IPR027417">
    <property type="entry name" value="P-loop_NTPase"/>
</dbReference>
<keyword evidence="3 8" id="KW-0347">Helicase</keyword>
<dbReference type="GO" id="GO:0005524">
    <property type="term" value="F:ATP binding"/>
    <property type="evidence" value="ECO:0007669"/>
    <property type="project" value="UniProtKB-KW"/>
</dbReference>
<feature type="region of interest" description="Disordered" evidence="6">
    <location>
        <begin position="62"/>
        <end position="99"/>
    </location>
</feature>
<dbReference type="GO" id="GO:0003723">
    <property type="term" value="F:RNA binding"/>
    <property type="evidence" value="ECO:0007669"/>
    <property type="project" value="UniProtKB-KW"/>
</dbReference>
<dbReference type="InterPro" id="IPR011545">
    <property type="entry name" value="DEAD/DEAH_box_helicase_dom"/>
</dbReference>
<dbReference type="Pfam" id="PF00270">
    <property type="entry name" value="DEAD"/>
    <property type="match status" value="1"/>
</dbReference>
<organism evidence="8">
    <name type="scientific">Zea mays</name>
    <name type="common">Maize</name>
    <dbReference type="NCBI Taxonomy" id="4577"/>
    <lineage>
        <taxon>Eukaryota</taxon>
        <taxon>Viridiplantae</taxon>
        <taxon>Streptophyta</taxon>
        <taxon>Embryophyta</taxon>
        <taxon>Tracheophyta</taxon>
        <taxon>Spermatophyta</taxon>
        <taxon>Magnoliopsida</taxon>
        <taxon>Liliopsida</taxon>
        <taxon>Poales</taxon>
        <taxon>Poaceae</taxon>
        <taxon>PACMAD clade</taxon>
        <taxon>Panicoideae</taxon>
        <taxon>Andropogonodae</taxon>
        <taxon>Andropogoneae</taxon>
        <taxon>Tripsacinae</taxon>
        <taxon>Zea</taxon>
    </lineage>
</organism>
<dbReference type="ExpressionAtlas" id="A0A1D6N3L5">
    <property type="expression patterns" value="baseline and differential"/>
</dbReference>
<feature type="domain" description="DEAD-box RNA helicase Q" evidence="7">
    <location>
        <begin position="153"/>
        <end position="181"/>
    </location>
</feature>
<dbReference type="Gene3D" id="3.40.50.300">
    <property type="entry name" value="P-loop containing nucleotide triphosphate hydrolases"/>
    <property type="match status" value="1"/>
</dbReference>
<evidence type="ECO:0000256" key="3">
    <source>
        <dbReference type="ARBA" id="ARBA00022806"/>
    </source>
</evidence>
<evidence type="ECO:0000256" key="2">
    <source>
        <dbReference type="ARBA" id="ARBA00022801"/>
    </source>
</evidence>
<feature type="compositionally biased region" description="Gly residues" evidence="6">
    <location>
        <begin position="66"/>
        <end position="90"/>
    </location>
</feature>
<keyword evidence="4" id="KW-0067">ATP-binding</keyword>
<keyword evidence="2" id="KW-0378">Hydrolase</keyword>
<evidence type="ECO:0000256" key="5">
    <source>
        <dbReference type="ARBA" id="ARBA00022884"/>
    </source>
</evidence>
<evidence type="ECO:0000313" key="8">
    <source>
        <dbReference type="EMBL" id="ONM35296.1"/>
    </source>
</evidence>
<name>A0A1D6N3L5_MAIZE</name>
<dbReference type="SUPFAM" id="SSF52540">
    <property type="entry name" value="P-loop containing nucleoside triphosphate hydrolases"/>
    <property type="match status" value="1"/>
</dbReference>
<sequence>MNPYDLRFADPSSYHDRRSDLTVAPTFAPPAPVAAANLNPYAAAYPLPVPVPVPAAPAGGDYQRYGQGGRGRGGGGRGGGGGYGGGGRGGGRGRDGLDSLALPKPDFRSLIPFEKNFYVECPSVQAMSEADVAQYRRLRDITIEGRDVPKPVRYFQEANFPDYCMQAIAKSGFVEPTPIQSQGWPMALKGRDLIGIAQTGSGKTLSYLLPGLVHVGAQPRLGWFPINLL</sequence>
<accession>A0A1D6N3L5</accession>
<dbReference type="GO" id="GO:0003724">
    <property type="term" value="F:RNA helicase activity"/>
    <property type="evidence" value="ECO:0007669"/>
    <property type="project" value="InterPro"/>
</dbReference>
<keyword evidence="5" id="KW-0694">RNA-binding</keyword>
<keyword evidence="1" id="KW-0547">Nucleotide-binding</keyword>
<dbReference type="EMBL" id="CM007649">
    <property type="protein sequence ID" value="ONM35296.1"/>
    <property type="molecule type" value="Genomic_DNA"/>
</dbReference>
<evidence type="ECO:0000256" key="1">
    <source>
        <dbReference type="ARBA" id="ARBA00022741"/>
    </source>
</evidence>
<evidence type="ECO:0000256" key="6">
    <source>
        <dbReference type="SAM" id="MobiDB-lite"/>
    </source>
</evidence>
<gene>
    <name evidence="8" type="ORF">ZEAMMB73_Zm00001d042416</name>
</gene>